<evidence type="ECO:0000313" key="2">
    <source>
        <dbReference type="EMBL" id="SNC73548.1"/>
    </source>
</evidence>
<keyword evidence="3" id="KW-1185">Reference proteome</keyword>
<dbReference type="AlphaFoldDB" id="A0A212U5L6"/>
<accession>A0A212U5L6</accession>
<proteinExistence type="predicted"/>
<gene>
    <name evidence="2" type="ORF">SAMN05445756_2020</name>
</gene>
<reference evidence="2 3" key="1">
    <citation type="submission" date="2017-06" db="EMBL/GenBank/DDBJ databases">
        <authorList>
            <person name="Kim H.J."/>
            <person name="Triplett B.A."/>
        </authorList>
    </citation>
    <scope>NUCLEOTIDE SEQUENCE [LARGE SCALE GENOMIC DNA]</scope>
    <source>
        <strain evidence="2 3">DSM 22179</strain>
    </source>
</reference>
<evidence type="ECO:0000313" key="3">
    <source>
        <dbReference type="Proteomes" id="UP000198122"/>
    </source>
</evidence>
<dbReference type="InterPro" id="IPR058248">
    <property type="entry name" value="Lxx211020-like"/>
</dbReference>
<feature type="region of interest" description="Disordered" evidence="1">
    <location>
        <begin position="163"/>
        <end position="182"/>
    </location>
</feature>
<dbReference type="EMBL" id="FYEZ01000003">
    <property type="protein sequence ID" value="SNC73548.1"/>
    <property type="molecule type" value="Genomic_DNA"/>
</dbReference>
<dbReference type="PROSITE" id="PS51257">
    <property type="entry name" value="PROKAR_LIPOPROTEIN"/>
    <property type="match status" value="1"/>
</dbReference>
<dbReference type="InterPro" id="IPR007410">
    <property type="entry name" value="LpqE-like"/>
</dbReference>
<dbReference type="Gene3D" id="2.60.40.1890">
    <property type="entry name" value="PCu(A)C copper chaperone"/>
    <property type="match status" value="1"/>
</dbReference>
<evidence type="ECO:0008006" key="4">
    <source>
        <dbReference type="Google" id="ProtNLM"/>
    </source>
</evidence>
<organism evidence="2 3">
    <name type="scientific">Kytococcus aerolatus</name>
    <dbReference type="NCBI Taxonomy" id="592308"/>
    <lineage>
        <taxon>Bacteria</taxon>
        <taxon>Bacillati</taxon>
        <taxon>Actinomycetota</taxon>
        <taxon>Actinomycetes</taxon>
        <taxon>Micrococcales</taxon>
        <taxon>Kytococcaceae</taxon>
        <taxon>Kytococcus</taxon>
    </lineage>
</organism>
<name>A0A212U5L6_9MICO</name>
<dbReference type="SUPFAM" id="SSF110087">
    <property type="entry name" value="DR1885-like metal-binding protein"/>
    <property type="match status" value="1"/>
</dbReference>
<dbReference type="OrthoDB" id="9796962at2"/>
<dbReference type="PANTHER" id="PTHR36302">
    <property type="entry name" value="BLR7088 PROTEIN"/>
    <property type="match status" value="1"/>
</dbReference>
<dbReference type="Proteomes" id="UP000198122">
    <property type="component" value="Unassembled WGS sequence"/>
</dbReference>
<dbReference type="Pfam" id="PF04314">
    <property type="entry name" value="PCuAC"/>
    <property type="match status" value="1"/>
</dbReference>
<dbReference type="InterPro" id="IPR036182">
    <property type="entry name" value="PCuAC_sf"/>
</dbReference>
<dbReference type="RefSeq" id="WP_088818996.1">
    <property type="nucleotide sequence ID" value="NZ_FYEZ01000003.1"/>
</dbReference>
<dbReference type="PANTHER" id="PTHR36302:SF1">
    <property type="entry name" value="COPPER CHAPERONE PCU(A)C"/>
    <property type="match status" value="1"/>
</dbReference>
<evidence type="ECO:0000256" key="1">
    <source>
        <dbReference type="SAM" id="MobiDB-lite"/>
    </source>
</evidence>
<protein>
    <recommendedName>
        <fullName evidence="4">Copper(I)-binding protein</fullName>
    </recommendedName>
</protein>
<sequence length="182" mass="19176">MKRTVSVVGLTVALGLGLTACGGSDEEEVTEQDAAAAEAGEGAAQEQDAALTYTDGWVKATDEKMTGMFGTIENTTDQDLTLVEGSSDAVGTVELHEVVDADGKKQMQAMQGGMTVPAGEKLELKPGGLHIMLMKIDEEIKAGDEITVQLVDDRGGEYEWSAQARSFDGGDEDYGDGHGHQH</sequence>